<comment type="subcellular location">
    <subcellularLocation>
        <location evidence="2">Cell membrane</location>
    </subcellularLocation>
</comment>
<dbReference type="EC" id="2.7.13.3" evidence="3"/>
<reference evidence="5" key="1">
    <citation type="submission" date="2022-10" db="EMBL/GenBank/DDBJ databases">
        <title>The WGS of Solirubrobacter ginsenosidimutans DSM 21036.</title>
        <authorList>
            <person name="Jiang Z."/>
        </authorList>
    </citation>
    <scope>NUCLEOTIDE SEQUENCE</scope>
    <source>
        <strain evidence="5">DSM 21036</strain>
    </source>
</reference>
<feature type="domain" description="Signal transduction histidine kinase dimerisation/phosphoacceptor" evidence="4">
    <location>
        <begin position="19"/>
        <end position="67"/>
    </location>
</feature>
<evidence type="ECO:0000313" key="5">
    <source>
        <dbReference type="EMBL" id="MDA0163209.1"/>
    </source>
</evidence>
<dbReference type="SUPFAM" id="SSF47384">
    <property type="entry name" value="Homodimeric domain of signal transducing histidine kinase"/>
    <property type="match status" value="1"/>
</dbReference>
<dbReference type="CDD" id="cd00082">
    <property type="entry name" value="HisKA"/>
    <property type="match status" value="1"/>
</dbReference>
<comment type="caution">
    <text evidence="5">The sequence shown here is derived from an EMBL/GenBank/DDBJ whole genome shotgun (WGS) entry which is preliminary data.</text>
</comment>
<dbReference type="InterPro" id="IPR003661">
    <property type="entry name" value="HisK_dim/P_dom"/>
</dbReference>
<comment type="catalytic activity">
    <reaction evidence="1">
        <text>ATP + protein L-histidine = ADP + protein N-phospho-L-histidine.</text>
        <dbReference type="EC" id="2.7.13.3"/>
    </reaction>
</comment>
<sequence>MTPDDEADLVLDAETRRRLRHDLRTPLTIVAGFAEVLAGDRDISQADRREFAIRIQDAATEIKKLIDAAFE</sequence>
<dbReference type="GO" id="GO:0005886">
    <property type="term" value="C:plasma membrane"/>
    <property type="evidence" value="ECO:0007669"/>
    <property type="project" value="UniProtKB-SubCell"/>
</dbReference>
<evidence type="ECO:0000256" key="3">
    <source>
        <dbReference type="ARBA" id="ARBA00012438"/>
    </source>
</evidence>
<dbReference type="RefSeq" id="WP_270042451.1">
    <property type="nucleotide sequence ID" value="NZ_JAPDOD010000023.1"/>
</dbReference>
<name>A0A9X3MV57_9ACTN</name>
<keyword evidence="6" id="KW-1185">Reference proteome</keyword>
<protein>
    <recommendedName>
        <fullName evidence="3">histidine kinase</fullName>
        <ecNumber evidence="3">2.7.13.3</ecNumber>
    </recommendedName>
</protein>
<evidence type="ECO:0000256" key="1">
    <source>
        <dbReference type="ARBA" id="ARBA00000085"/>
    </source>
</evidence>
<dbReference type="AlphaFoldDB" id="A0A9X3MV57"/>
<dbReference type="EMBL" id="JAPDOD010000023">
    <property type="protein sequence ID" value="MDA0163209.1"/>
    <property type="molecule type" value="Genomic_DNA"/>
</dbReference>
<dbReference type="Gene3D" id="1.10.287.130">
    <property type="match status" value="1"/>
</dbReference>
<dbReference type="Pfam" id="PF00512">
    <property type="entry name" value="HisKA"/>
    <property type="match status" value="1"/>
</dbReference>
<accession>A0A9X3MV57</accession>
<evidence type="ECO:0000259" key="4">
    <source>
        <dbReference type="Pfam" id="PF00512"/>
    </source>
</evidence>
<organism evidence="5 6">
    <name type="scientific">Solirubrobacter ginsenosidimutans</name>
    <dbReference type="NCBI Taxonomy" id="490573"/>
    <lineage>
        <taxon>Bacteria</taxon>
        <taxon>Bacillati</taxon>
        <taxon>Actinomycetota</taxon>
        <taxon>Thermoleophilia</taxon>
        <taxon>Solirubrobacterales</taxon>
        <taxon>Solirubrobacteraceae</taxon>
        <taxon>Solirubrobacter</taxon>
    </lineage>
</organism>
<proteinExistence type="predicted"/>
<dbReference type="Proteomes" id="UP001149140">
    <property type="component" value="Unassembled WGS sequence"/>
</dbReference>
<dbReference type="GO" id="GO:0000155">
    <property type="term" value="F:phosphorelay sensor kinase activity"/>
    <property type="evidence" value="ECO:0007669"/>
    <property type="project" value="InterPro"/>
</dbReference>
<evidence type="ECO:0000313" key="6">
    <source>
        <dbReference type="Proteomes" id="UP001149140"/>
    </source>
</evidence>
<evidence type="ECO:0000256" key="2">
    <source>
        <dbReference type="ARBA" id="ARBA00004236"/>
    </source>
</evidence>
<dbReference type="InterPro" id="IPR036097">
    <property type="entry name" value="HisK_dim/P_sf"/>
</dbReference>
<gene>
    <name evidence="5" type="ORF">OM076_23245</name>
</gene>